<keyword evidence="7" id="KW-1185">Reference proteome</keyword>
<dbReference type="HAMAP" id="MF_00724">
    <property type="entry name" value="FliE"/>
    <property type="match status" value="1"/>
</dbReference>
<evidence type="ECO:0000256" key="1">
    <source>
        <dbReference type="ARBA" id="ARBA00004117"/>
    </source>
</evidence>
<organism evidence="6 7">
    <name type="scientific">Pseudocitrobacter vendiensis</name>
    <dbReference type="NCBI Taxonomy" id="2488306"/>
    <lineage>
        <taxon>Bacteria</taxon>
        <taxon>Pseudomonadati</taxon>
        <taxon>Pseudomonadota</taxon>
        <taxon>Gammaproteobacteria</taxon>
        <taxon>Enterobacterales</taxon>
        <taxon>Enterobacteriaceae</taxon>
        <taxon>Pseudocitrobacter</taxon>
    </lineage>
</organism>
<accession>A0ABN8TFY9</accession>
<dbReference type="EMBL" id="CALSBS010000028">
    <property type="protein sequence ID" value="CAH6661760.1"/>
    <property type="molecule type" value="Genomic_DNA"/>
</dbReference>
<evidence type="ECO:0000256" key="4">
    <source>
        <dbReference type="ARBA" id="ARBA00023143"/>
    </source>
</evidence>
<evidence type="ECO:0000256" key="3">
    <source>
        <dbReference type="ARBA" id="ARBA00018024"/>
    </source>
</evidence>
<keyword evidence="6" id="KW-0969">Cilium</keyword>
<dbReference type="RefSeq" id="WP_149462253.1">
    <property type="nucleotide sequence ID" value="NZ_CALSBS010000028.1"/>
</dbReference>
<keyword evidence="6" id="KW-0282">Flagellum</keyword>
<comment type="similarity">
    <text evidence="2 5">Belongs to the FliE family.</text>
</comment>
<keyword evidence="6" id="KW-0966">Cell projection</keyword>
<keyword evidence="4 5" id="KW-0975">Bacterial flagellum</keyword>
<dbReference type="Pfam" id="PF02049">
    <property type="entry name" value="FliE"/>
    <property type="match status" value="1"/>
</dbReference>
<proteinExistence type="inferred from homology"/>
<evidence type="ECO:0000313" key="6">
    <source>
        <dbReference type="EMBL" id="CAH6661760.1"/>
    </source>
</evidence>
<name>A0ABN8TFY9_9ENTR</name>
<dbReference type="InterPro" id="IPR001624">
    <property type="entry name" value="FliE"/>
</dbReference>
<gene>
    <name evidence="5 6" type="primary">fliE</name>
    <name evidence="6" type="ORF">FBBNIHIM_21855</name>
</gene>
<dbReference type="PANTHER" id="PTHR34653:SF1">
    <property type="entry name" value="FLAGELLAR HOOK-BASAL BODY COMPLEX PROTEIN FLIE"/>
    <property type="match status" value="1"/>
</dbReference>
<evidence type="ECO:0000256" key="5">
    <source>
        <dbReference type="HAMAP-Rule" id="MF_00724"/>
    </source>
</evidence>
<dbReference type="PANTHER" id="PTHR34653">
    <property type="match status" value="1"/>
</dbReference>
<sequence>MAIQGIEGVLSQLHMTANVARNQQVDTQSTVSFAGQLSAALDRISDTQNAARTQAENFTLGVPGVALNDVMTDLQKSSVSLQMGIQVRNKMVSAYQEVMGMQV</sequence>
<evidence type="ECO:0000313" key="7">
    <source>
        <dbReference type="Proteomes" id="UP001152651"/>
    </source>
</evidence>
<reference evidence="6" key="1">
    <citation type="submission" date="2022-05" db="EMBL/GenBank/DDBJ databases">
        <authorList>
            <person name="Blom J."/>
        </authorList>
    </citation>
    <scope>NUCLEOTIDE SEQUENCE</scope>
    <source>
        <strain evidence="6">Type strain: CPO20170097</strain>
    </source>
</reference>
<dbReference type="NCBIfam" id="TIGR00205">
    <property type="entry name" value="fliE"/>
    <property type="match status" value="1"/>
</dbReference>
<comment type="caution">
    <text evidence="6">The sequence shown here is derived from an EMBL/GenBank/DDBJ whole genome shotgun (WGS) entry which is preliminary data.</text>
</comment>
<comment type="subcellular location">
    <subcellularLocation>
        <location evidence="1 5">Bacterial flagellum basal body</location>
    </subcellularLocation>
</comment>
<protein>
    <recommendedName>
        <fullName evidence="3 5">Flagellar hook-basal body complex protein FliE</fullName>
    </recommendedName>
</protein>
<dbReference type="PRINTS" id="PR01006">
    <property type="entry name" value="FLGHOOKFLIE"/>
</dbReference>
<dbReference type="Proteomes" id="UP001152651">
    <property type="component" value="Unassembled WGS sequence"/>
</dbReference>
<evidence type="ECO:0000256" key="2">
    <source>
        <dbReference type="ARBA" id="ARBA00009272"/>
    </source>
</evidence>